<dbReference type="SUPFAM" id="SSF53649">
    <property type="entry name" value="Alkaline phosphatase-like"/>
    <property type="match status" value="1"/>
</dbReference>
<dbReference type="Proteomes" id="UP000236569">
    <property type="component" value="Unassembled WGS sequence"/>
</dbReference>
<organism evidence="1 2">
    <name type="scientific">Deinococcus aerius</name>
    <dbReference type="NCBI Taxonomy" id="200253"/>
    <lineage>
        <taxon>Bacteria</taxon>
        <taxon>Thermotogati</taxon>
        <taxon>Deinococcota</taxon>
        <taxon>Deinococci</taxon>
        <taxon>Deinococcales</taxon>
        <taxon>Deinococcaceae</taxon>
        <taxon>Deinococcus</taxon>
    </lineage>
</organism>
<dbReference type="EMBL" id="BFAG01000007">
    <property type="protein sequence ID" value="GBF06068.1"/>
    <property type="molecule type" value="Genomic_DNA"/>
</dbReference>
<gene>
    <name evidence="1" type="ORF">DAERI_070066</name>
</gene>
<evidence type="ECO:0000313" key="2">
    <source>
        <dbReference type="Proteomes" id="UP000236569"/>
    </source>
</evidence>
<reference evidence="2" key="1">
    <citation type="submission" date="2018-01" db="EMBL/GenBank/DDBJ databases">
        <title>Draft Genome Sequence of the Radioresistant Bacterium Deinococcus aerius TR0125, Isolated from the Higher Atmosphere above Japan.</title>
        <authorList>
            <person name="Satoh K."/>
            <person name="Arai H."/>
            <person name="Sanzen T."/>
            <person name="Kawaguchi Y."/>
            <person name="Hayashi H."/>
            <person name="Yokobori S."/>
            <person name="Yamagishi A."/>
            <person name="Oono Y."/>
            <person name="Narumi I."/>
        </authorList>
    </citation>
    <scope>NUCLEOTIDE SEQUENCE [LARGE SCALE GENOMIC DNA]</scope>
    <source>
        <strain evidence="2">TR0125</strain>
    </source>
</reference>
<sequence length="186" mass="19670">MGARAAATPPEAPLYVRPSGAGNHFTWAQPGSLAGARERGRALLELAGAPLPPTHGRSLLGPLRGGENGCRGLIYGSFRRSVVCTDGEWTLMGAQRPTARLHLSSSMIYRSLVTDSVRVPVDPGAFVPGVTLPRWRIPVNGPGGGPDLLYHTAADPARMLALMEGLLREEGVPEELFTRLELTAGG</sequence>
<keyword evidence="2" id="KW-1185">Reference proteome</keyword>
<comment type="caution">
    <text evidence="1">The sequence shown here is derived from an EMBL/GenBank/DDBJ whole genome shotgun (WGS) entry which is preliminary data.</text>
</comment>
<name>A0A2I9DII2_9DEIO</name>
<dbReference type="AlphaFoldDB" id="A0A2I9DII2"/>
<accession>A0A2I9DII2</accession>
<evidence type="ECO:0000313" key="1">
    <source>
        <dbReference type="EMBL" id="GBF06068.1"/>
    </source>
</evidence>
<proteinExistence type="predicted"/>
<dbReference type="RefSeq" id="WP_103129477.1">
    <property type="nucleotide sequence ID" value="NZ_BFAG01000007.1"/>
</dbReference>
<protein>
    <submittedName>
        <fullName evidence="1">Uncharacterized protein</fullName>
    </submittedName>
</protein>
<dbReference type="InterPro" id="IPR017850">
    <property type="entry name" value="Alkaline_phosphatase_core_sf"/>
</dbReference>